<accession>A0A1F4SHC1</accession>
<reference evidence="2 3" key="1">
    <citation type="journal article" date="2016" name="Nat. Commun.">
        <title>Thousands of microbial genomes shed light on interconnected biogeochemical processes in an aquifer system.</title>
        <authorList>
            <person name="Anantharaman K."/>
            <person name="Brown C.T."/>
            <person name="Hug L.A."/>
            <person name="Sharon I."/>
            <person name="Castelle C.J."/>
            <person name="Probst A.J."/>
            <person name="Thomas B.C."/>
            <person name="Singh A."/>
            <person name="Wilkins M.J."/>
            <person name="Karaoz U."/>
            <person name="Brodie E.L."/>
            <person name="Williams K.H."/>
            <person name="Hubbard S.S."/>
            <person name="Banfield J.F."/>
        </authorList>
    </citation>
    <scope>NUCLEOTIDE SEQUENCE [LARGE SCALE GENOMIC DNA]</scope>
</reference>
<name>A0A1F4SHC1_UNCSA</name>
<comment type="caution">
    <text evidence="2">The sequence shown here is derived from an EMBL/GenBank/DDBJ whole genome shotgun (WGS) entry which is preliminary data.</text>
</comment>
<organism evidence="2 3">
    <name type="scientific">candidate division WOR-1 bacterium RIFOXYB2_FULL_37_13</name>
    <dbReference type="NCBI Taxonomy" id="1802579"/>
    <lineage>
        <taxon>Bacteria</taxon>
        <taxon>Bacillati</taxon>
        <taxon>Saganbacteria</taxon>
    </lineage>
</organism>
<evidence type="ECO:0000313" key="3">
    <source>
        <dbReference type="Proteomes" id="UP000178417"/>
    </source>
</evidence>
<dbReference type="STRING" id="1802579.A2310_05760"/>
<gene>
    <name evidence="2" type="ORF">A2310_05760</name>
</gene>
<dbReference type="Proteomes" id="UP000178417">
    <property type="component" value="Unassembled WGS sequence"/>
</dbReference>
<protein>
    <submittedName>
        <fullName evidence="2">Uncharacterized protein</fullName>
    </submittedName>
</protein>
<feature type="region of interest" description="Disordered" evidence="1">
    <location>
        <begin position="18"/>
        <end position="38"/>
    </location>
</feature>
<proteinExistence type="predicted"/>
<evidence type="ECO:0000256" key="1">
    <source>
        <dbReference type="SAM" id="MobiDB-lite"/>
    </source>
</evidence>
<dbReference type="EMBL" id="MEUB01000058">
    <property type="protein sequence ID" value="OGC19842.1"/>
    <property type="molecule type" value="Genomic_DNA"/>
</dbReference>
<sequence length="227" mass="24602">MTALESIVKLNNPAVSAVTTGGRNVNPSGQSTGTPRDLTSSDKISFSAKLVDVVERWLLERNLIGTSSLPALEEKLLPTDSIQVNLAALLLSSSSGIDELSLKPVASDQLTDSIAANPHITKKKPLEENADWRWCPGFPEFSWTAMRGLKASLVSSDQSISNEEPAQSTIFDADWQGGSLLYLVMKGYRTMSARIWASSDAARSGVSYIDPLFLLFNPKPESEESLN</sequence>
<dbReference type="AlphaFoldDB" id="A0A1F4SHC1"/>
<evidence type="ECO:0000313" key="2">
    <source>
        <dbReference type="EMBL" id="OGC19842.1"/>
    </source>
</evidence>